<evidence type="ECO:0000313" key="11">
    <source>
        <dbReference type="Proteomes" id="UP000186851"/>
    </source>
</evidence>
<feature type="transmembrane region" description="Helical" evidence="8">
    <location>
        <begin position="26"/>
        <end position="54"/>
    </location>
</feature>
<evidence type="ECO:0000256" key="5">
    <source>
        <dbReference type="ARBA" id="ARBA00022989"/>
    </source>
</evidence>
<comment type="subcellular location">
    <subcellularLocation>
        <location evidence="1">Membrane</location>
        <topology evidence="1">Multi-pass membrane protein</topology>
    </subcellularLocation>
</comment>
<dbReference type="InterPro" id="IPR035921">
    <property type="entry name" value="F/V-ATP_Csub_sf"/>
</dbReference>
<evidence type="ECO:0000259" key="9">
    <source>
        <dbReference type="Pfam" id="PF00137"/>
    </source>
</evidence>
<evidence type="ECO:0000256" key="6">
    <source>
        <dbReference type="ARBA" id="ARBA00023065"/>
    </source>
</evidence>
<feature type="domain" description="V-ATPase proteolipid subunit C-like" evidence="9">
    <location>
        <begin position="27"/>
        <end position="86"/>
    </location>
</feature>
<keyword evidence="6" id="KW-0406">Ion transport</keyword>
<dbReference type="KEGG" id="oyw:OdinLCB4_006150"/>
<dbReference type="EMBL" id="CP091871">
    <property type="protein sequence ID" value="WEU41084.1"/>
    <property type="molecule type" value="Genomic_DNA"/>
</dbReference>
<dbReference type="GO" id="GO:0046961">
    <property type="term" value="F:proton-transporting ATPase activity, rotational mechanism"/>
    <property type="evidence" value="ECO:0007669"/>
    <property type="project" value="InterPro"/>
</dbReference>
<dbReference type="Proteomes" id="UP000186851">
    <property type="component" value="Chromosome"/>
</dbReference>
<dbReference type="AlphaFoldDB" id="A0AAF0D3L5"/>
<dbReference type="SUPFAM" id="SSF81333">
    <property type="entry name" value="F1F0 ATP synthase subunit C"/>
    <property type="match status" value="1"/>
</dbReference>
<accession>A0AAF0D3L5</accession>
<organism evidence="10 11">
    <name type="scientific">Odinarchaeota yellowstonii (strain LCB_4)</name>
    <dbReference type="NCBI Taxonomy" id="1841599"/>
    <lineage>
        <taxon>Archaea</taxon>
        <taxon>Promethearchaeati</taxon>
        <taxon>Candidatus Odinarchaeota</taxon>
        <taxon>Candidatus Odinarchaeia</taxon>
        <taxon>Candidatus Odinarchaeales</taxon>
        <taxon>Candidatus Odinarchaeaceae</taxon>
        <taxon>Candidatus Odinarchaeum</taxon>
    </lineage>
</organism>
<dbReference type="InterPro" id="IPR000245">
    <property type="entry name" value="ATPase_proteolipid_csu"/>
</dbReference>
<reference evidence="10" key="2">
    <citation type="journal article" date="2022" name="Nat. Microbiol.">
        <title>A closed Candidatus Odinarchaeum chromosome exposes Asgard archaeal viruses.</title>
        <authorList>
            <person name="Tamarit D."/>
            <person name="Caceres E.F."/>
            <person name="Krupovic M."/>
            <person name="Nijland R."/>
            <person name="Eme L."/>
            <person name="Robinson N.P."/>
            <person name="Ettema T.J.G."/>
        </authorList>
    </citation>
    <scope>NUCLEOTIDE SEQUENCE</scope>
    <source>
        <strain evidence="10">LCB_4</strain>
    </source>
</reference>
<evidence type="ECO:0000256" key="3">
    <source>
        <dbReference type="ARBA" id="ARBA00022448"/>
    </source>
</evidence>
<evidence type="ECO:0000256" key="8">
    <source>
        <dbReference type="SAM" id="Phobius"/>
    </source>
</evidence>
<keyword evidence="7 8" id="KW-0472">Membrane</keyword>
<dbReference type="PRINTS" id="PR00122">
    <property type="entry name" value="VACATPASE"/>
</dbReference>
<evidence type="ECO:0000256" key="1">
    <source>
        <dbReference type="ARBA" id="ARBA00004141"/>
    </source>
</evidence>
<proteinExistence type="inferred from homology"/>
<reference evidence="10" key="1">
    <citation type="journal article" date="2017" name="Nature">
        <title>Asgard archaea illuminate the origin of eukaryotic cellular complexity.</title>
        <authorList>
            <person name="Zaremba-Niedzwiedzka K."/>
            <person name="Caceres E.F."/>
            <person name="Saw J.H."/>
            <person name="Backstrom D."/>
            <person name="Juzokaite L."/>
            <person name="Vancaester E."/>
            <person name="Seitz K.W."/>
            <person name="Anantharaman K."/>
            <person name="Starnawski P."/>
            <person name="Kjeldsen K.U."/>
            <person name="Scott M.B."/>
            <person name="Nunoura T."/>
            <person name="Banfield J.F."/>
            <person name="Schramm A."/>
            <person name="Baker B.J."/>
            <person name="Spang A."/>
            <person name="Ettema T.J.G."/>
        </authorList>
    </citation>
    <scope>NUCLEOTIDE SEQUENCE</scope>
    <source>
        <strain evidence="10">LCB_4</strain>
    </source>
</reference>
<protein>
    <submittedName>
        <fullName evidence="10">ATP synthase subunit C</fullName>
    </submittedName>
</protein>
<comment type="similarity">
    <text evidence="2">Belongs to the V-ATPase proteolipid subunit family.</text>
</comment>
<evidence type="ECO:0000313" key="10">
    <source>
        <dbReference type="EMBL" id="WEU41084.1"/>
    </source>
</evidence>
<feature type="transmembrane region" description="Helical" evidence="8">
    <location>
        <begin position="66"/>
        <end position="87"/>
    </location>
</feature>
<dbReference type="GO" id="GO:0033179">
    <property type="term" value="C:proton-transporting V-type ATPase, V0 domain"/>
    <property type="evidence" value="ECO:0007669"/>
    <property type="project" value="InterPro"/>
</dbReference>
<keyword evidence="5 8" id="KW-1133">Transmembrane helix</keyword>
<sequence>MISVAVQALSFVSAFQEGNITDAYKFLGAGLSIGLAGLGAGIGLGIAGAAAIGASTEKPEMLGKSIIFVVLTEAIAIYGLLISFLLLA</sequence>
<dbReference type="Gene3D" id="1.20.120.610">
    <property type="entry name" value="lithium bound rotor ring of v- atpase"/>
    <property type="match status" value="1"/>
</dbReference>
<gene>
    <name evidence="10" type="ORF">OdinLCB4_006150</name>
</gene>
<evidence type="ECO:0000256" key="7">
    <source>
        <dbReference type="ARBA" id="ARBA00023136"/>
    </source>
</evidence>
<evidence type="ECO:0000256" key="2">
    <source>
        <dbReference type="ARBA" id="ARBA00007296"/>
    </source>
</evidence>
<name>A0AAF0D3L5_ODILC</name>
<dbReference type="PANTHER" id="PTHR10263">
    <property type="entry name" value="V-TYPE PROTON ATPASE PROTEOLIPID SUBUNIT"/>
    <property type="match status" value="1"/>
</dbReference>
<keyword evidence="4 8" id="KW-0812">Transmembrane</keyword>
<keyword evidence="3" id="KW-0813">Transport</keyword>
<dbReference type="CDD" id="cd18120">
    <property type="entry name" value="ATP-synt_Vo_Ao_c"/>
    <property type="match status" value="1"/>
</dbReference>
<dbReference type="Pfam" id="PF00137">
    <property type="entry name" value="ATP-synt_C"/>
    <property type="match status" value="1"/>
</dbReference>
<evidence type="ECO:0000256" key="4">
    <source>
        <dbReference type="ARBA" id="ARBA00022692"/>
    </source>
</evidence>
<dbReference type="InterPro" id="IPR002379">
    <property type="entry name" value="ATPase_proteolipid_c-like_dom"/>
</dbReference>